<dbReference type="EMBL" id="PJEX01000917">
    <property type="protein sequence ID" value="TKW48531.1"/>
    <property type="molecule type" value="Genomic_DNA"/>
</dbReference>
<feature type="region of interest" description="Disordered" evidence="1">
    <location>
        <begin position="93"/>
        <end position="118"/>
    </location>
</feature>
<accession>A0A4U6WZG7</accession>
<name>A0A4U6WZG7_9PEZI</name>
<evidence type="ECO:0000256" key="1">
    <source>
        <dbReference type="SAM" id="MobiDB-lite"/>
    </source>
</evidence>
<evidence type="ECO:0000313" key="2">
    <source>
        <dbReference type="EMBL" id="TKW48531.1"/>
    </source>
</evidence>
<dbReference type="Proteomes" id="UP000310108">
    <property type="component" value="Unassembled WGS sequence"/>
</dbReference>
<keyword evidence="3" id="KW-1185">Reference proteome</keyword>
<sequence>MAVAVYKLSPRSAPTSAAIAVYSFFGKNVNKITAGLVYDNTSDEFQSKAATWSMAVRCGVDVVTIVTAFRAMSPELEIMPAVGARHIKNLRPLKPFGSKERSPRELMRKLPKPPRCRHFDQNGSADLRQGMTKQVSKLPVSTIAGRSTIPSGATRPHSSPGHNWSTFTPHLK</sequence>
<evidence type="ECO:0000313" key="3">
    <source>
        <dbReference type="Proteomes" id="UP000310108"/>
    </source>
</evidence>
<proteinExistence type="predicted"/>
<gene>
    <name evidence="2" type="ORF">CTA1_10682</name>
</gene>
<feature type="compositionally biased region" description="Polar residues" evidence="1">
    <location>
        <begin position="144"/>
        <end position="172"/>
    </location>
</feature>
<organism evidence="2 3">
    <name type="scientific">Colletotrichum tanaceti</name>
    <dbReference type="NCBI Taxonomy" id="1306861"/>
    <lineage>
        <taxon>Eukaryota</taxon>
        <taxon>Fungi</taxon>
        <taxon>Dikarya</taxon>
        <taxon>Ascomycota</taxon>
        <taxon>Pezizomycotina</taxon>
        <taxon>Sordariomycetes</taxon>
        <taxon>Hypocreomycetidae</taxon>
        <taxon>Glomerellales</taxon>
        <taxon>Glomerellaceae</taxon>
        <taxon>Colletotrichum</taxon>
        <taxon>Colletotrichum destructivum species complex</taxon>
    </lineage>
</organism>
<reference evidence="2 3" key="1">
    <citation type="journal article" date="2019" name="PLoS ONE">
        <title>Comparative genome analysis indicates high evolutionary potential of pathogenicity genes in Colletotrichum tanaceti.</title>
        <authorList>
            <person name="Lelwala R.V."/>
            <person name="Korhonen P.K."/>
            <person name="Young N.D."/>
            <person name="Scott J.B."/>
            <person name="Ades P.A."/>
            <person name="Gasser R.B."/>
            <person name="Taylor P.W.J."/>
        </authorList>
    </citation>
    <scope>NUCLEOTIDE SEQUENCE [LARGE SCALE GENOMIC DNA]</scope>
    <source>
        <strain evidence="2">BRIP57314</strain>
    </source>
</reference>
<protein>
    <submittedName>
        <fullName evidence="2">Uncharacterized protein</fullName>
    </submittedName>
</protein>
<feature type="region of interest" description="Disordered" evidence="1">
    <location>
        <begin position="134"/>
        <end position="172"/>
    </location>
</feature>
<dbReference type="AlphaFoldDB" id="A0A4U6WZG7"/>
<comment type="caution">
    <text evidence="2">The sequence shown here is derived from an EMBL/GenBank/DDBJ whole genome shotgun (WGS) entry which is preliminary data.</text>
</comment>
<feature type="compositionally biased region" description="Basic and acidic residues" evidence="1">
    <location>
        <begin position="97"/>
        <end position="108"/>
    </location>
</feature>